<proteinExistence type="predicted"/>
<organism evidence="2">
    <name type="scientific">uncultured Caudovirales phage</name>
    <dbReference type="NCBI Taxonomy" id="2100421"/>
    <lineage>
        <taxon>Viruses</taxon>
        <taxon>Duplodnaviria</taxon>
        <taxon>Heunggongvirae</taxon>
        <taxon>Uroviricota</taxon>
        <taxon>Caudoviricetes</taxon>
        <taxon>Peduoviridae</taxon>
        <taxon>Maltschvirus</taxon>
        <taxon>Maltschvirus maltsch</taxon>
    </lineage>
</organism>
<dbReference type="Gene3D" id="3.40.50.300">
    <property type="entry name" value="P-loop containing nucleotide triphosphate hydrolases"/>
    <property type="match status" value="1"/>
</dbReference>
<evidence type="ECO:0000259" key="1">
    <source>
        <dbReference type="Pfam" id="PF04466"/>
    </source>
</evidence>
<evidence type="ECO:0000313" key="2">
    <source>
        <dbReference type="EMBL" id="CAB4144102.1"/>
    </source>
</evidence>
<gene>
    <name evidence="2" type="ORF">UFOVP463_17</name>
</gene>
<accession>A0A6J5MCU8</accession>
<reference evidence="2" key="1">
    <citation type="submission" date="2020-04" db="EMBL/GenBank/DDBJ databases">
        <authorList>
            <person name="Chiriac C."/>
            <person name="Salcher M."/>
            <person name="Ghai R."/>
            <person name="Kavagutti S V."/>
        </authorList>
    </citation>
    <scope>NUCLEOTIDE SEQUENCE</scope>
</reference>
<dbReference type="InterPro" id="IPR035412">
    <property type="entry name" value="Terminase_L_N"/>
</dbReference>
<name>A0A6J5MCU8_9CAUD</name>
<dbReference type="Gene3D" id="3.30.420.240">
    <property type="match status" value="1"/>
</dbReference>
<dbReference type="Pfam" id="PF04466">
    <property type="entry name" value="Terminase_3"/>
    <property type="match status" value="1"/>
</dbReference>
<protein>
    <submittedName>
        <fullName evidence="2">Phage terminase large subunit</fullName>
    </submittedName>
</protein>
<dbReference type="InterPro" id="IPR027417">
    <property type="entry name" value="P-loop_NTPase"/>
</dbReference>
<sequence length="436" mass="49665">MKLTVKQTIALDYLEDDITNEVLFGGGAGGGKTALGCYFQIKRRLKYPETRGLIGRAVLKTLKETTLVSFFQVAKIQGLLAGQHYRYNGQSNQIEFFNGSVILLKDLFQYPSDPNFDELGSLEITDSFIDEANQVTDKAKNIVKSRIRFRLDDYNLIPKQLYTCNPAKNWTYSEFYKPDRDGELEPNKKFIQSLVDDNPFISKHYKQNLLTLDKESKERLLFGNWEYLSDPSSLIDYDKIINSFSNDFVSSGDKYITCDVARFGSDSTVIGVWSGYRVKVYRYSKKSIVEVAQIVRQLMAENSVPISNVLLDEDGVGGGAVDILACKGFVNNSSPLENPISRTKDNFDNLKSQCYFKLAEKINSDELYIDCPSNFKQMIVEELEQIKQKSVDNDAKKGIIPKDKVKQLIGRSPDFSDMLAMRTWFEFKPKFVVGVW</sequence>
<dbReference type="EMBL" id="LR796433">
    <property type="protein sequence ID" value="CAB4144102.1"/>
    <property type="molecule type" value="Genomic_DNA"/>
</dbReference>
<feature type="domain" description="Phage terminase large subunit N-terminal" evidence="1">
    <location>
        <begin position="25"/>
        <end position="217"/>
    </location>
</feature>